<name>A0A8T4GDE3_9EURY</name>
<organism evidence="3 4">
    <name type="scientific">Halorubrum alkaliphilum</name>
    <dbReference type="NCBI Taxonomy" id="261290"/>
    <lineage>
        <taxon>Archaea</taxon>
        <taxon>Methanobacteriati</taxon>
        <taxon>Methanobacteriota</taxon>
        <taxon>Stenosarchaea group</taxon>
        <taxon>Halobacteria</taxon>
        <taxon>Halobacteriales</taxon>
        <taxon>Haloferacaceae</taxon>
        <taxon>Halorubrum</taxon>
    </lineage>
</organism>
<dbReference type="EMBL" id="JAGGKQ010000005">
    <property type="protein sequence ID" value="MBP1922133.1"/>
    <property type="molecule type" value="Genomic_DNA"/>
</dbReference>
<proteinExistence type="predicted"/>
<dbReference type="InterPro" id="IPR058379">
    <property type="entry name" value="DUF8066"/>
</dbReference>
<dbReference type="Pfam" id="PF26262">
    <property type="entry name" value="DUF8066"/>
    <property type="match status" value="1"/>
</dbReference>
<evidence type="ECO:0000313" key="4">
    <source>
        <dbReference type="Proteomes" id="UP000823588"/>
    </source>
</evidence>
<dbReference type="Proteomes" id="UP000823588">
    <property type="component" value="Unassembled WGS sequence"/>
</dbReference>
<dbReference type="AlphaFoldDB" id="A0A8T4GDE3"/>
<feature type="compositionally biased region" description="Basic and acidic residues" evidence="1">
    <location>
        <begin position="85"/>
        <end position="107"/>
    </location>
</feature>
<dbReference type="OrthoDB" id="330254at2157"/>
<feature type="transmembrane region" description="Helical" evidence="2">
    <location>
        <begin position="20"/>
        <end position="53"/>
    </location>
</feature>
<dbReference type="RefSeq" id="WP_209484005.1">
    <property type="nucleotide sequence ID" value="NZ_JAGGKQ010000005.1"/>
</dbReference>
<evidence type="ECO:0000313" key="3">
    <source>
        <dbReference type="EMBL" id="MBP1922133.1"/>
    </source>
</evidence>
<accession>A0A8T4GDE3</accession>
<keyword evidence="2" id="KW-1133">Transmembrane helix</keyword>
<reference evidence="3" key="1">
    <citation type="submission" date="2021-03" db="EMBL/GenBank/DDBJ databases">
        <title>Genomic Encyclopedia of Type Strains, Phase IV (KMG-IV): sequencing the most valuable type-strain genomes for metagenomic binning, comparative biology and taxonomic classification.</title>
        <authorList>
            <person name="Goeker M."/>
        </authorList>
    </citation>
    <scope>NUCLEOTIDE SEQUENCE</scope>
    <source>
        <strain evidence="3">DSM 23564</strain>
    </source>
</reference>
<comment type="caution">
    <text evidence="3">The sequence shown here is derived from an EMBL/GenBank/DDBJ whole genome shotgun (WGS) entry which is preliminary data.</text>
</comment>
<gene>
    <name evidence="3" type="ORF">J2751_001138</name>
</gene>
<protein>
    <submittedName>
        <fullName evidence="3">Uncharacterized protein</fullName>
    </submittedName>
</protein>
<keyword evidence="4" id="KW-1185">Reference proteome</keyword>
<sequence length="107" mass="11731">MVHDPLTLREAAETRLGNVLVLFSVLTFVYSLMIIGQVLIGLVPVVGLAGAYLTYRGLAVADSIADAAQRYAAVKEREVDLEDETPPREVGTDPTERTTTRLTDREE</sequence>
<evidence type="ECO:0000256" key="2">
    <source>
        <dbReference type="SAM" id="Phobius"/>
    </source>
</evidence>
<keyword evidence="2" id="KW-0472">Membrane</keyword>
<evidence type="ECO:0000256" key="1">
    <source>
        <dbReference type="SAM" id="MobiDB-lite"/>
    </source>
</evidence>
<feature type="region of interest" description="Disordered" evidence="1">
    <location>
        <begin position="76"/>
        <end position="107"/>
    </location>
</feature>
<keyword evidence="2" id="KW-0812">Transmembrane</keyword>